<sequence length="68" mass="7341">MLHLAYEDDLTVHGAVMQARGDIETDLDEPQATGGCVLFAHAISEAGREGRRAFLEATEDLTSCPLPK</sequence>
<evidence type="ECO:0000313" key="1">
    <source>
        <dbReference type="EMBL" id="GAA3192842.1"/>
    </source>
</evidence>
<accession>A0ABP6Q1D3</accession>
<name>A0ABP6Q1D3_9ACTN</name>
<evidence type="ECO:0000313" key="2">
    <source>
        <dbReference type="Proteomes" id="UP001501237"/>
    </source>
</evidence>
<comment type="caution">
    <text evidence="1">The sequence shown here is derived from an EMBL/GenBank/DDBJ whole genome shotgun (WGS) entry which is preliminary data.</text>
</comment>
<evidence type="ECO:0008006" key="3">
    <source>
        <dbReference type="Google" id="ProtNLM"/>
    </source>
</evidence>
<dbReference type="Proteomes" id="UP001501237">
    <property type="component" value="Unassembled WGS sequence"/>
</dbReference>
<proteinExistence type="predicted"/>
<gene>
    <name evidence="1" type="ORF">GCM10010468_01810</name>
</gene>
<keyword evidence="2" id="KW-1185">Reference proteome</keyword>
<protein>
    <recommendedName>
        <fullName evidence="3">DUF397 domain-containing protein</fullName>
    </recommendedName>
</protein>
<reference evidence="2" key="1">
    <citation type="journal article" date="2019" name="Int. J. Syst. Evol. Microbiol.">
        <title>The Global Catalogue of Microorganisms (GCM) 10K type strain sequencing project: providing services to taxonomists for standard genome sequencing and annotation.</title>
        <authorList>
            <consortium name="The Broad Institute Genomics Platform"/>
            <consortium name="The Broad Institute Genome Sequencing Center for Infectious Disease"/>
            <person name="Wu L."/>
            <person name="Ma J."/>
        </authorList>
    </citation>
    <scope>NUCLEOTIDE SEQUENCE [LARGE SCALE GENOMIC DNA]</scope>
    <source>
        <strain evidence="2">JCM 9377</strain>
    </source>
</reference>
<organism evidence="1 2">
    <name type="scientific">Actinocorallia longicatena</name>
    <dbReference type="NCBI Taxonomy" id="111803"/>
    <lineage>
        <taxon>Bacteria</taxon>
        <taxon>Bacillati</taxon>
        <taxon>Actinomycetota</taxon>
        <taxon>Actinomycetes</taxon>
        <taxon>Streptosporangiales</taxon>
        <taxon>Thermomonosporaceae</taxon>
        <taxon>Actinocorallia</taxon>
    </lineage>
</organism>
<dbReference type="EMBL" id="BAAAUV010000001">
    <property type="protein sequence ID" value="GAA3192842.1"/>
    <property type="molecule type" value="Genomic_DNA"/>
</dbReference>